<dbReference type="InterPro" id="IPR001623">
    <property type="entry name" value="DnaJ_domain"/>
</dbReference>
<evidence type="ECO:0000313" key="3">
    <source>
        <dbReference type="EMBL" id="CAL5079851.1"/>
    </source>
</evidence>
<dbReference type="PROSITE" id="PS50076">
    <property type="entry name" value="DNAJ_2"/>
    <property type="match status" value="1"/>
</dbReference>
<feature type="compositionally biased region" description="Polar residues" evidence="1">
    <location>
        <begin position="906"/>
        <end position="916"/>
    </location>
</feature>
<feature type="compositionally biased region" description="Low complexity" evidence="1">
    <location>
        <begin position="259"/>
        <end position="272"/>
    </location>
</feature>
<feature type="compositionally biased region" description="Polar residues" evidence="1">
    <location>
        <begin position="346"/>
        <end position="370"/>
    </location>
</feature>
<feature type="compositionally biased region" description="Polar residues" evidence="1">
    <location>
        <begin position="446"/>
        <end position="464"/>
    </location>
</feature>
<dbReference type="PANTHER" id="PTHR47374:SF6">
    <property type="entry name" value="ENDOSOME ANTIGEN-LIKE PROTEIN, PUTATIVE (DUF3444)-RELATED"/>
    <property type="match status" value="1"/>
</dbReference>
<dbReference type="PRINTS" id="PR00625">
    <property type="entry name" value="JDOMAIN"/>
</dbReference>
<gene>
    <name evidence="3" type="ORF">URODEC1_LOCUS107817</name>
</gene>
<protein>
    <recommendedName>
        <fullName evidence="2">J domain-containing protein</fullName>
    </recommendedName>
</protein>
<dbReference type="EMBL" id="OZ075117">
    <property type="protein sequence ID" value="CAL5079851.1"/>
    <property type="molecule type" value="Genomic_DNA"/>
</dbReference>
<dbReference type="Proteomes" id="UP001497457">
    <property type="component" value="Chromosome 7b"/>
</dbReference>
<dbReference type="SUPFAM" id="SSF46565">
    <property type="entry name" value="Chaperone J-domain"/>
    <property type="match status" value="1"/>
</dbReference>
<organism evidence="3 4">
    <name type="scientific">Urochloa decumbens</name>
    <dbReference type="NCBI Taxonomy" id="240449"/>
    <lineage>
        <taxon>Eukaryota</taxon>
        <taxon>Viridiplantae</taxon>
        <taxon>Streptophyta</taxon>
        <taxon>Embryophyta</taxon>
        <taxon>Tracheophyta</taxon>
        <taxon>Spermatophyta</taxon>
        <taxon>Magnoliopsida</taxon>
        <taxon>Liliopsida</taxon>
        <taxon>Poales</taxon>
        <taxon>Poaceae</taxon>
        <taxon>PACMAD clade</taxon>
        <taxon>Panicoideae</taxon>
        <taxon>Panicodae</taxon>
        <taxon>Paniceae</taxon>
        <taxon>Melinidinae</taxon>
        <taxon>Urochloa</taxon>
    </lineage>
</organism>
<feature type="compositionally biased region" description="Polar residues" evidence="1">
    <location>
        <begin position="518"/>
        <end position="529"/>
    </location>
</feature>
<dbReference type="Pfam" id="PF11926">
    <property type="entry name" value="DUF3444"/>
    <property type="match status" value="2"/>
</dbReference>
<feature type="compositionally biased region" description="Basic and acidic residues" evidence="1">
    <location>
        <begin position="569"/>
        <end position="578"/>
    </location>
</feature>
<evidence type="ECO:0000313" key="4">
    <source>
        <dbReference type="Proteomes" id="UP001497457"/>
    </source>
</evidence>
<proteinExistence type="predicted"/>
<dbReference type="CDD" id="cd06257">
    <property type="entry name" value="DnaJ"/>
    <property type="match status" value="1"/>
</dbReference>
<feature type="compositionally biased region" description="Polar residues" evidence="1">
    <location>
        <begin position="930"/>
        <end position="939"/>
    </location>
</feature>
<evidence type="ECO:0000259" key="2">
    <source>
        <dbReference type="PROSITE" id="PS50076"/>
    </source>
</evidence>
<keyword evidence="4" id="KW-1185">Reference proteome</keyword>
<feature type="region of interest" description="Disordered" evidence="1">
    <location>
        <begin position="906"/>
        <end position="940"/>
    </location>
</feature>
<accession>A0ABC9FPS5</accession>
<feature type="region of interest" description="Disordered" evidence="1">
    <location>
        <begin position="346"/>
        <end position="399"/>
    </location>
</feature>
<dbReference type="SMART" id="SM00271">
    <property type="entry name" value="DnaJ"/>
    <property type="match status" value="1"/>
</dbReference>
<feature type="compositionally biased region" description="Polar residues" evidence="1">
    <location>
        <begin position="378"/>
        <end position="399"/>
    </location>
</feature>
<dbReference type="Gene3D" id="1.10.287.110">
    <property type="entry name" value="DnaJ domain"/>
    <property type="match status" value="1"/>
</dbReference>
<dbReference type="AlphaFoldDB" id="A0ABC9FPS5"/>
<dbReference type="GO" id="GO:0005783">
    <property type="term" value="C:endoplasmic reticulum"/>
    <property type="evidence" value="ECO:0007669"/>
    <property type="project" value="UniProtKB-ARBA"/>
</dbReference>
<dbReference type="Pfam" id="PF00226">
    <property type="entry name" value="DnaJ"/>
    <property type="match status" value="1"/>
</dbReference>
<feature type="region of interest" description="Disordered" evidence="1">
    <location>
        <begin position="430"/>
        <end position="481"/>
    </location>
</feature>
<name>A0ABC9FPS5_9POAL</name>
<dbReference type="PANTHER" id="PTHR47374">
    <property type="entry name" value="ENDOSOME ANTIGEN-LIKE PROTEIN, PUTATIVE (DUF3444)-RELATED"/>
    <property type="match status" value="1"/>
</dbReference>
<feature type="compositionally biased region" description="Low complexity" evidence="1">
    <location>
        <begin position="620"/>
        <end position="629"/>
    </location>
</feature>
<feature type="domain" description="J" evidence="2">
    <location>
        <begin position="66"/>
        <end position="130"/>
    </location>
</feature>
<feature type="region of interest" description="Disordered" evidence="1">
    <location>
        <begin position="124"/>
        <end position="153"/>
    </location>
</feature>
<dbReference type="InterPro" id="IPR036869">
    <property type="entry name" value="J_dom_sf"/>
</dbReference>
<feature type="region of interest" description="Disordered" evidence="1">
    <location>
        <begin position="245"/>
        <end position="327"/>
    </location>
</feature>
<feature type="region of interest" description="Disordered" evidence="1">
    <location>
        <begin position="513"/>
        <end position="629"/>
    </location>
</feature>
<sequence>MECNKEEASRAKDLAVIKLQEADYAGAKRIALKAQKLFPDLENISQLLTVCEVHCCAAIKINGEMDWYGILQVETTADDMLLKKQYRKLALLLHPDKNKFVGAEAAFKLIGEAHTILTDHVKRSSHDSKRNQVIATSAPLPKKRGRPSKKTDYVAKRANKENTDAGYSTFWTICMACGTKYNYPCSLLMKVLRCQICLRSFFAYDLSKKPSVQVDSSNPWSGIGMQQQMFPPSQRAHVFNQQHNYHSVPDKKNPVTSHQTPVSNQQQQPQNVAGKQAPYIYQQQKPQNVAGKQTPDMYQQQRSQNSPFSSGPNNVDSHPWGGFGMKQEMFPSSQEANATNQKFNYQRAPGQQNPDSGYQTPVTDQQQQSVKVADKQTPVITKQQQSQKFPSNSGSKNVVNSQGAACPISNVTARSNLTAEAVACNSTKITRPSFNDQNGEDRTKPPVNSLQATKITRSSFNGQNGEDRTKSPAVNSDKVPLVNEKMGVKELASGTSYHVAVNGSRIAKEGALPAASADKTSGPSMSRQQGDAVISEDQSDGCRKGSDLLIDSPANKRIRKENSSCTAGKSDHTAENEGAKVSSQQKLSIPSKEKITNENGEVINGNHGALQGTGIKQETSSSRSGSASAAKSVNNSIPYNITVSCPDSDFYDFEKNRDADRFAVDQIWAIYDDPDGMPRYYARIKQIYSPNFMLRFTWLEHDPLCDFEKAWSSKELPVACGRFRVGGTHLTEDTKMFSHVVSWTKGKKRNSYEIYPKKGEVWAIFRGWDISWSSDSKDHRPYDYDVVEITRDFAMGSGTYVIPLVKIKGFVSLFVRSSNEAPFLIPGGDILRFSHSIPFHRLAQTDKQHIPNGALELDTASLPSDLERAFTPVSLGSWEMPDRNNKQGQDGMGTNVQDEVEKLNQNTKSVQDNGSEASVIDDHCGDEWNDSSQPESPTSFDYPDPEFCNFTSLRSFDKFKEGQVWALYCDTDKFPKYYGFIKTVDPDNCTIHIKWLEHCPCEQLEKRLVQDGLDIGCGAFKVSRQGEIYDSTDVFSHNMEVTLMSKGKKYEILPRVGQVWALYKNWSRAWTFEDYSRCEYVLAEVLEISNGNITMSCLTKVEGFSTVFKPEKKGESMSAVQVAKSDLIMFSHQVPAFRLTNDNLCGYWELDPASVPEVLLVKKTK</sequence>
<reference evidence="3" key="1">
    <citation type="submission" date="2024-10" db="EMBL/GenBank/DDBJ databases">
        <authorList>
            <person name="Ryan C."/>
        </authorList>
    </citation>
    <scope>NUCLEOTIDE SEQUENCE [LARGE SCALE GENOMIC DNA]</scope>
</reference>
<feature type="compositionally biased region" description="Polar residues" evidence="1">
    <location>
        <begin position="281"/>
        <end position="316"/>
    </location>
</feature>
<dbReference type="InterPro" id="IPR024593">
    <property type="entry name" value="DUF3444"/>
</dbReference>
<evidence type="ECO:0000256" key="1">
    <source>
        <dbReference type="SAM" id="MobiDB-lite"/>
    </source>
</evidence>